<sequence length="28" mass="3396">MLSQKDGCFQAYFIIVKIFKHSYHLTYN</sequence>
<reference evidence="1" key="1">
    <citation type="submission" date="2013-06" db="EMBL/GenBank/DDBJ databases">
        <title>Differently expressed genes of marine diatom grown under ocean acidification and different light conditions.</title>
        <authorList>
            <person name="Wang K.-J."/>
            <person name="Zhuang S.-F."/>
            <person name="Ren H.-L."/>
            <person name="Chen F.-Y."/>
            <person name="Li Y.-H."/>
            <person name="Chen R.-Y."/>
            <person name="Gao K.-S."/>
        </authorList>
    </citation>
    <scope>NUCLEOTIDE SEQUENCE</scope>
</reference>
<name>A0A172E730_PHATR</name>
<dbReference type="AlphaFoldDB" id="A0A172E730"/>
<dbReference type="EMBL" id="KF302620">
    <property type="protein sequence ID" value="AID23619.1"/>
    <property type="molecule type" value="mRNA"/>
</dbReference>
<accession>A0A172E730</accession>
<evidence type="ECO:0000313" key="1">
    <source>
        <dbReference type="EMBL" id="AID23619.1"/>
    </source>
</evidence>
<proteinExistence type="evidence at transcript level"/>
<protein>
    <submittedName>
        <fullName evidence="1">Uncharacterized protein</fullName>
    </submittedName>
</protein>
<organism evidence="1">
    <name type="scientific">Phaeodactylum tricornutum</name>
    <name type="common">Diatom</name>
    <dbReference type="NCBI Taxonomy" id="2850"/>
    <lineage>
        <taxon>Eukaryota</taxon>
        <taxon>Sar</taxon>
        <taxon>Stramenopiles</taxon>
        <taxon>Ochrophyta</taxon>
        <taxon>Bacillariophyta</taxon>
        <taxon>Bacillariophyceae</taxon>
        <taxon>Bacillariophycidae</taxon>
        <taxon>Naviculales</taxon>
        <taxon>Phaeodactylaceae</taxon>
        <taxon>Phaeodactylum</taxon>
    </lineage>
</organism>